<dbReference type="PROSITE" id="PS00041">
    <property type="entry name" value="HTH_ARAC_FAMILY_1"/>
    <property type="match status" value="1"/>
</dbReference>
<gene>
    <name evidence="5" type="ORF">BV98_003232</name>
</gene>
<dbReference type="GO" id="GO:0043565">
    <property type="term" value="F:sequence-specific DNA binding"/>
    <property type="evidence" value="ECO:0007669"/>
    <property type="project" value="InterPro"/>
</dbReference>
<dbReference type="EMBL" id="JFZA02000045">
    <property type="protein sequence ID" value="KFG88832.1"/>
    <property type="molecule type" value="Genomic_DNA"/>
</dbReference>
<proteinExistence type="predicted"/>
<name>A0A086P614_SPHHM</name>
<dbReference type="PROSITE" id="PS01124">
    <property type="entry name" value="HTH_ARAC_FAMILY_2"/>
    <property type="match status" value="1"/>
</dbReference>
<sequence>MDDIDFTARVIEHCPVSGGQFELVEWHWPDIVSFERTEDQLMLEMSLPPMSADASAYFPDIDPGRRCFMGPLFIRHPGIAVGGRSEGRQIRVLRCVFDDEHGAEIMGTGEPSLPFLQGLLNIRNDALRSLMRLAHRELINPLDRSEDAMEALFQLVRVELRRLFHHAAGAATASRLAPWQFRRVRERIEAGPPMPGVSELAGLCGISPRHLHRQFLALTGKTISAYIESYRIEQAKLLLANADAPMKQVAEQAGFSHGNSFARAFRRATGLSPREYRQRSAALTNGVSET</sequence>
<dbReference type="InterPro" id="IPR018062">
    <property type="entry name" value="HTH_AraC-typ_CS"/>
</dbReference>
<dbReference type="PATRIC" id="fig|1219045.3.peg.3284"/>
<dbReference type="RefSeq" id="WP_037468014.1">
    <property type="nucleotide sequence ID" value="NZ_BCZD01000011.1"/>
</dbReference>
<keyword evidence="3" id="KW-0804">Transcription</keyword>
<dbReference type="SUPFAM" id="SSF46689">
    <property type="entry name" value="Homeodomain-like"/>
    <property type="match status" value="2"/>
</dbReference>
<dbReference type="GO" id="GO:0003700">
    <property type="term" value="F:DNA-binding transcription factor activity"/>
    <property type="evidence" value="ECO:0007669"/>
    <property type="project" value="InterPro"/>
</dbReference>
<dbReference type="OrthoDB" id="7508028at2"/>
<dbReference type="PRINTS" id="PR00032">
    <property type="entry name" value="HTHARAC"/>
</dbReference>
<evidence type="ECO:0000256" key="3">
    <source>
        <dbReference type="ARBA" id="ARBA00023163"/>
    </source>
</evidence>
<dbReference type="SMART" id="SM00342">
    <property type="entry name" value="HTH_ARAC"/>
    <property type="match status" value="1"/>
</dbReference>
<dbReference type="Pfam" id="PF12833">
    <property type="entry name" value="HTH_18"/>
    <property type="match status" value="1"/>
</dbReference>
<dbReference type="InterPro" id="IPR018060">
    <property type="entry name" value="HTH_AraC"/>
</dbReference>
<evidence type="ECO:0000256" key="1">
    <source>
        <dbReference type="ARBA" id="ARBA00023015"/>
    </source>
</evidence>
<dbReference type="InterPro" id="IPR050204">
    <property type="entry name" value="AraC_XylS_family_regulators"/>
</dbReference>
<dbReference type="PANTHER" id="PTHR46796">
    <property type="entry name" value="HTH-TYPE TRANSCRIPTIONAL ACTIVATOR RHAS-RELATED"/>
    <property type="match status" value="1"/>
</dbReference>
<dbReference type="Gene3D" id="1.10.10.60">
    <property type="entry name" value="Homeodomain-like"/>
    <property type="match status" value="2"/>
</dbReference>
<dbReference type="eggNOG" id="COG2207">
    <property type="taxonomic scope" value="Bacteria"/>
</dbReference>
<keyword evidence="6" id="KW-1185">Reference proteome</keyword>
<reference evidence="5" key="1">
    <citation type="submission" date="2014-08" db="EMBL/GenBank/DDBJ databases">
        <title>Draft genome sequences of Sphingobium herbicidovorans.</title>
        <authorList>
            <person name="Gan H.M."/>
            <person name="Gan H.Y."/>
            <person name="Savka M.A."/>
        </authorList>
    </citation>
    <scope>NUCLEOTIDE SEQUENCE [LARGE SCALE GENOMIC DNA]</scope>
    <source>
        <strain evidence="5">NBRC 16415</strain>
    </source>
</reference>
<dbReference type="Proteomes" id="UP000024284">
    <property type="component" value="Unassembled WGS sequence"/>
</dbReference>
<protein>
    <submittedName>
        <fullName evidence="5">Transcriptional regulator, AraC family</fullName>
    </submittedName>
</protein>
<comment type="caution">
    <text evidence="5">The sequence shown here is derived from an EMBL/GenBank/DDBJ whole genome shotgun (WGS) entry which is preliminary data.</text>
</comment>
<evidence type="ECO:0000313" key="5">
    <source>
        <dbReference type="EMBL" id="KFG88832.1"/>
    </source>
</evidence>
<evidence type="ECO:0000256" key="2">
    <source>
        <dbReference type="ARBA" id="ARBA00023125"/>
    </source>
</evidence>
<feature type="domain" description="HTH araC/xylS-type" evidence="4">
    <location>
        <begin position="182"/>
        <end position="279"/>
    </location>
</feature>
<dbReference type="AlphaFoldDB" id="A0A086P614"/>
<organism evidence="5 6">
    <name type="scientific">Sphingobium herbicidovorans (strain ATCC 700291 / DSM 11019 / CCUG 56400 / KCTC 2939 / LMG 18315 / NBRC 16415 / MH)</name>
    <name type="common">Sphingomonas herbicidovorans</name>
    <dbReference type="NCBI Taxonomy" id="1219045"/>
    <lineage>
        <taxon>Bacteria</taxon>
        <taxon>Pseudomonadati</taxon>
        <taxon>Pseudomonadota</taxon>
        <taxon>Alphaproteobacteria</taxon>
        <taxon>Sphingomonadales</taxon>
        <taxon>Sphingomonadaceae</taxon>
        <taxon>Sphingobium</taxon>
    </lineage>
</organism>
<evidence type="ECO:0000259" key="4">
    <source>
        <dbReference type="PROSITE" id="PS01124"/>
    </source>
</evidence>
<dbReference type="STRING" id="76947.GCA_002080435_03353"/>
<evidence type="ECO:0000313" key="6">
    <source>
        <dbReference type="Proteomes" id="UP000024284"/>
    </source>
</evidence>
<dbReference type="InterPro" id="IPR020449">
    <property type="entry name" value="Tscrpt_reg_AraC-type_HTH"/>
</dbReference>
<dbReference type="InterPro" id="IPR009057">
    <property type="entry name" value="Homeodomain-like_sf"/>
</dbReference>
<keyword evidence="1" id="KW-0805">Transcription regulation</keyword>
<accession>A0A086P614</accession>
<keyword evidence="2" id="KW-0238">DNA-binding</keyword>